<dbReference type="GO" id="GO:0008270">
    <property type="term" value="F:zinc ion binding"/>
    <property type="evidence" value="ECO:0007669"/>
    <property type="project" value="UniProtKB-KW"/>
</dbReference>
<evidence type="ECO:0000256" key="1">
    <source>
        <dbReference type="ARBA" id="ARBA00022723"/>
    </source>
</evidence>
<dbReference type="Gene3D" id="3.30.40.10">
    <property type="entry name" value="Zinc/RING finger domain, C3HC4 (zinc finger)"/>
    <property type="match status" value="1"/>
</dbReference>
<dbReference type="InterPro" id="IPR013083">
    <property type="entry name" value="Znf_RING/FYVE/PHD"/>
</dbReference>
<evidence type="ECO:0000313" key="7">
    <source>
        <dbReference type="EMBL" id="VUG17009.1"/>
    </source>
</evidence>
<reference evidence="6 9" key="2">
    <citation type="journal article" date="2020" name="Appl. Microbiol. Biotechnol.">
        <title>Targeted gene deletion in Brettanomyces bruxellensis with an expression-free CRISPR-Cas9 system.</title>
        <authorList>
            <person name="Varela C."/>
            <person name="Bartel C."/>
            <person name="Onetto C."/>
            <person name="Borneman A."/>
        </authorList>
    </citation>
    <scope>NUCLEOTIDE SEQUENCE [LARGE SCALE GENOMIC DNA]</scope>
    <source>
        <strain evidence="6 9">AWRI1613</strain>
    </source>
</reference>
<reference evidence="7 8" key="1">
    <citation type="submission" date="2019-07" db="EMBL/GenBank/DDBJ databases">
        <authorList>
            <person name="Friedrich A."/>
            <person name="Schacherer J."/>
        </authorList>
    </citation>
    <scope>NUCLEOTIDE SEQUENCE [LARGE SCALE GENOMIC DNA]</scope>
</reference>
<keyword evidence="8" id="KW-1185">Reference proteome</keyword>
<evidence type="ECO:0000256" key="4">
    <source>
        <dbReference type="SAM" id="MobiDB-lite"/>
    </source>
</evidence>
<dbReference type="InterPro" id="IPR038765">
    <property type="entry name" value="Papain-like_cys_pep_sf"/>
</dbReference>
<keyword evidence="2" id="KW-0863">Zinc-finger</keyword>
<evidence type="ECO:0000259" key="5">
    <source>
        <dbReference type="PROSITE" id="PS50235"/>
    </source>
</evidence>
<dbReference type="InterPro" id="IPR028889">
    <property type="entry name" value="USP"/>
</dbReference>
<keyword evidence="1" id="KW-0479">Metal-binding</keyword>
<evidence type="ECO:0000313" key="8">
    <source>
        <dbReference type="Proteomes" id="UP000478008"/>
    </source>
</evidence>
<organism evidence="7 8">
    <name type="scientific">Dekkera bruxellensis</name>
    <name type="common">Brettanomyces custersii</name>
    <dbReference type="NCBI Taxonomy" id="5007"/>
    <lineage>
        <taxon>Eukaryota</taxon>
        <taxon>Fungi</taxon>
        <taxon>Dikarya</taxon>
        <taxon>Ascomycota</taxon>
        <taxon>Saccharomycotina</taxon>
        <taxon>Pichiomycetes</taxon>
        <taxon>Pichiales</taxon>
        <taxon>Pichiaceae</taxon>
        <taxon>Brettanomyces</taxon>
    </lineage>
</organism>
<accession>A0A7D9H0S4</accession>
<dbReference type="Pfam" id="PF02148">
    <property type="entry name" value="zf-UBP"/>
    <property type="match status" value="1"/>
</dbReference>
<dbReference type="SUPFAM" id="SSF54001">
    <property type="entry name" value="Cysteine proteinases"/>
    <property type="match status" value="1"/>
</dbReference>
<dbReference type="Gene3D" id="3.90.70.10">
    <property type="entry name" value="Cysteine proteinases"/>
    <property type="match status" value="1"/>
</dbReference>
<dbReference type="InterPro" id="IPR001394">
    <property type="entry name" value="Peptidase_C19_UCH"/>
</dbReference>
<dbReference type="EMBL" id="JABCYN010000005">
    <property type="protein sequence ID" value="KAF6015942.1"/>
    <property type="molecule type" value="Genomic_DNA"/>
</dbReference>
<dbReference type="AlphaFoldDB" id="A0A7D9H0S4"/>
<feature type="domain" description="USP" evidence="5">
    <location>
        <begin position="180"/>
        <end position="469"/>
    </location>
</feature>
<dbReference type="InterPro" id="IPR001607">
    <property type="entry name" value="Znf_UBP"/>
</dbReference>
<evidence type="ECO:0000313" key="6">
    <source>
        <dbReference type="EMBL" id="KAF6015942.1"/>
    </source>
</evidence>
<dbReference type="GO" id="GO:0016579">
    <property type="term" value="P:protein deubiquitination"/>
    <property type="evidence" value="ECO:0007669"/>
    <property type="project" value="InterPro"/>
</dbReference>
<proteinExistence type="predicted"/>
<sequence>MNRIPFSKRVKLSAPTVGERSDTGTINSHDTDPDDIEEQEHQLVHKQRIEQRKRNTVVYLETIDRKVLDFDSEKVCSVSLSDSNIYGCLRCNRYFRGRSRGSECFAHSINEEHHVFISFNTFKFYILPENYELDSETSKSLKDIRFLANPTFTKKQIDLLDKVSPTASDLNKQKYNPGFIGMVNFGANDYANAVFQSLAHISIVRNYFLQDPDRFKGTDLVRRVSLLLRKLWSPYLFKPHISAHEVIQYISNVTNKKFSIQKECHPKDFLLWLLNHMHSECVSELEDKVISKTFRGKLKLNSKKVNFWLISLSLPSATLFKDGVESEVPQVKLESLIKQKSFQFLKMPNALIISINRIDSTNKLAGVNNSGINPAIVKFNPDRLVVNGENYKLSSNICMEIDSEDNIVSTTNDKWFDKSKNIEEKLHYKVQLLDKAYDKWFEMKDLKVRFIDKELLFLSSSCLQIWEKVT</sequence>
<dbReference type="SUPFAM" id="SSF57850">
    <property type="entry name" value="RING/U-box"/>
    <property type="match status" value="1"/>
</dbReference>
<gene>
    <name evidence="7" type="ORF">DEBR0S1_31142G</name>
    <name evidence="6" type="ORF">HII12_000505</name>
</gene>
<protein>
    <submittedName>
        <fullName evidence="7">DEBR0S1_31142g1_1</fullName>
    </submittedName>
</protein>
<keyword evidence="3" id="KW-0862">Zinc</keyword>
<dbReference type="PANTHER" id="PTHR21646">
    <property type="entry name" value="UBIQUITIN CARBOXYL-TERMINAL HYDROLASE"/>
    <property type="match status" value="1"/>
</dbReference>
<name>A0A7D9H0S4_DEKBR</name>
<evidence type="ECO:0000256" key="3">
    <source>
        <dbReference type="ARBA" id="ARBA00022833"/>
    </source>
</evidence>
<dbReference type="InterPro" id="IPR050185">
    <property type="entry name" value="Ub_carboxyl-term_hydrolase"/>
</dbReference>
<dbReference type="Proteomes" id="UP000568158">
    <property type="component" value="Unassembled WGS sequence"/>
</dbReference>
<evidence type="ECO:0000313" key="9">
    <source>
        <dbReference type="Proteomes" id="UP000568158"/>
    </source>
</evidence>
<dbReference type="Proteomes" id="UP000478008">
    <property type="component" value="Unassembled WGS sequence"/>
</dbReference>
<dbReference type="GO" id="GO:0004843">
    <property type="term" value="F:cysteine-type deubiquitinase activity"/>
    <property type="evidence" value="ECO:0007669"/>
    <property type="project" value="InterPro"/>
</dbReference>
<dbReference type="Pfam" id="PF00443">
    <property type="entry name" value="UCH"/>
    <property type="match status" value="1"/>
</dbReference>
<evidence type="ECO:0000256" key="2">
    <source>
        <dbReference type="ARBA" id="ARBA00022771"/>
    </source>
</evidence>
<feature type="region of interest" description="Disordered" evidence="4">
    <location>
        <begin position="12"/>
        <end position="35"/>
    </location>
</feature>
<dbReference type="PROSITE" id="PS50235">
    <property type="entry name" value="USP_3"/>
    <property type="match status" value="1"/>
</dbReference>
<dbReference type="EMBL" id="CABFWN010000001">
    <property type="protein sequence ID" value="VUG17009.1"/>
    <property type="molecule type" value="Genomic_DNA"/>
</dbReference>
<dbReference type="PANTHER" id="PTHR21646:SF16">
    <property type="entry name" value="U4_U6.U5 TRI-SNRNP-ASSOCIATED PROTEIN 2"/>
    <property type="match status" value="1"/>
</dbReference>